<proteinExistence type="inferred from homology"/>
<dbReference type="PRINTS" id="PR00783">
    <property type="entry name" value="MINTRINSICP"/>
</dbReference>
<reference evidence="9 10" key="1">
    <citation type="journal article" date="2021" name="BMC Biol.">
        <title>Horizontally acquired antibacterial genes associated with adaptive radiation of ladybird beetles.</title>
        <authorList>
            <person name="Li H.S."/>
            <person name="Tang X.F."/>
            <person name="Huang Y.H."/>
            <person name="Xu Z.Y."/>
            <person name="Chen M.L."/>
            <person name="Du X.Y."/>
            <person name="Qiu B.Y."/>
            <person name="Chen P.T."/>
            <person name="Zhang W."/>
            <person name="Slipinski A."/>
            <person name="Escalona H.E."/>
            <person name="Waterhouse R.M."/>
            <person name="Zwick A."/>
            <person name="Pang H."/>
        </authorList>
    </citation>
    <scope>NUCLEOTIDE SEQUENCE [LARGE SCALE GENOMIC DNA]</scope>
    <source>
        <strain evidence="9">SYSU2018</strain>
    </source>
</reference>
<dbReference type="GO" id="GO:0016020">
    <property type="term" value="C:membrane"/>
    <property type="evidence" value="ECO:0007669"/>
    <property type="project" value="UniProtKB-SubCell"/>
</dbReference>
<evidence type="ECO:0000313" key="9">
    <source>
        <dbReference type="EMBL" id="KAL3266958.1"/>
    </source>
</evidence>
<evidence type="ECO:0000256" key="1">
    <source>
        <dbReference type="ARBA" id="ARBA00004141"/>
    </source>
</evidence>
<keyword evidence="5 8" id="KW-1133">Transmembrane helix</keyword>
<feature type="transmembrane region" description="Helical" evidence="8">
    <location>
        <begin position="142"/>
        <end position="164"/>
    </location>
</feature>
<dbReference type="EMBL" id="JABFTP020000001">
    <property type="protein sequence ID" value="KAL3266958.1"/>
    <property type="molecule type" value="Genomic_DNA"/>
</dbReference>
<dbReference type="PANTHER" id="PTHR19139:SF270">
    <property type="entry name" value="ENTOMOGLYCEROPORIN 1-RELATED"/>
    <property type="match status" value="1"/>
</dbReference>
<dbReference type="PANTHER" id="PTHR19139">
    <property type="entry name" value="AQUAPORIN TRANSPORTER"/>
    <property type="match status" value="1"/>
</dbReference>
<evidence type="ECO:0000256" key="4">
    <source>
        <dbReference type="ARBA" id="ARBA00022692"/>
    </source>
</evidence>
<comment type="caution">
    <text evidence="9">The sequence shown here is derived from an EMBL/GenBank/DDBJ whole genome shotgun (WGS) entry which is preliminary data.</text>
</comment>
<dbReference type="InterPro" id="IPR023271">
    <property type="entry name" value="Aquaporin-like"/>
</dbReference>
<protein>
    <recommendedName>
        <fullName evidence="11">Aquaporin</fullName>
    </recommendedName>
</protein>
<comment type="similarity">
    <text evidence="2 7">Belongs to the MIP/aquaporin (TC 1.A.8) family.</text>
</comment>
<dbReference type="InterPro" id="IPR034294">
    <property type="entry name" value="Aquaporin_transptr"/>
</dbReference>
<evidence type="ECO:0000256" key="6">
    <source>
        <dbReference type="ARBA" id="ARBA00023136"/>
    </source>
</evidence>
<evidence type="ECO:0000313" key="10">
    <source>
        <dbReference type="Proteomes" id="UP001516400"/>
    </source>
</evidence>
<gene>
    <name evidence="9" type="ORF">HHI36_011107</name>
</gene>
<keyword evidence="6 8" id="KW-0472">Membrane</keyword>
<keyword evidence="3 7" id="KW-0813">Transport</keyword>
<evidence type="ECO:0000256" key="3">
    <source>
        <dbReference type="ARBA" id="ARBA00022448"/>
    </source>
</evidence>
<keyword evidence="10" id="KW-1185">Reference proteome</keyword>
<dbReference type="Gene3D" id="1.20.1080.10">
    <property type="entry name" value="Glycerol uptake facilitator protein"/>
    <property type="match status" value="1"/>
</dbReference>
<comment type="subcellular location">
    <subcellularLocation>
        <location evidence="1">Membrane</location>
        <topology evidence="1">Multi-pass membrane protein</topology>
    </subcellularLocation>
</comment>
<dbReference type="SUPFAM" id="SSF81338">
    <property type="entry name" value="Aquaporin-like"/>
    <property type="match status" value="1"/>
</dbReference>
<feature type="transmembrane region" description="Helical" evidence="8">
    <location>
        <begin position="21"/>
        <end position="39"/>
    </location>
</feature>
<feature type="transmembrane region" description="Helical" evidence="8">
    <location>
        <begin position="59"/>
        <end position="79"/>
    </location>
</feature>
<dbReference type="InterPro" id="IPR022357">
    <property type="entry name" value="MIP_CS"/>
</dbReference>
<evidence type="ECO:0000256" key="7">
    <source>
        <dbReference type="RuleBase" id="RU000477"/>
    </source>
</evidence>
<sequence length="256" mass="28226">MAIDKEIIMDKKRSIFAVLKPYLTIFLAEVLGTMILIFVGCGSGIKFDGDVPVSHHLDALGFGLAVLLAIQIFGHITACHINPTVSITSLLLGYITYIEFVAYILAQFVGSVLGFVLLKLIFPENYIPSGFCMTKLADGITVTRGFFIELVITCLLCFVLCSVWDARNATKGDSVAIRFAFVVTILSIIAGPLTGASMNTARSYGPAVFGSNSDWKDQWIYWTAPNISPFISFAIYKVFFSEPATQESKKRKRRCF</sequence>
<feature type="transmembrane region" description="Helical" evidence="8">
    <location>
        <begin position="176"/>
        <end position="199"/>
    </location>
</feature>
<dbReference type="InterPro" id="IPR000425">
    <property type="entry name" value="MIP"/>
</dbReference>
<feature type="transmembrane region" description="Helical" evidence="8">
    <location>
        <begin position="219"/>
        <end position="240"/>
    </location>
</feature>
<keyword evidence="4 7" id="KW-0812">Transmembrane</keyword>
<evidence type="ECO:0000256" key="8">
    <source>
        <dbReference type="SAM" id="Phobius"/>
    </source>
</evidence>
<dbReference type="AlphaFoldDB" id="A0ABD2MKS2"/>
<name>A0ABD2MKS2_9CUCU</name>
<feature type="transmembrane region" description="Helical" evidence="8">
    <location>
        <begin position="100"/>
        <end position="122"/>
    </location>
</feature>
<evidence type="ECO:0000256" key="5">
    <source>
        <dbReference type="ARBA" id="ARBA00022989"/>
    </source>
</evidence>
<evidence type="ECO:0008006" key="11">
    <source>
        <dbReference type="Google" id="ProtNLM"/>
    </source>
</evidence>
<dbReference type="Pfam" id="PF00230">
    <property type="entry name" value="MIP"/>
    <property type="match status" value="1"/>
</dbReference>
<dbReference type="Proteomes" id="UP001516400">
    <property type="component" value="Unassembled WGS sequence"/>
</dbReference>
<organism evidence="9 10">
    <name type="scientific">Cryptolaemus montrouzieri</name>
    <dbReference type="NCBI Taxonomy" id="559131"/>
    <lineage>
        <taxon>Eukaryota</taxon>
        <taxon>Metazoa</taxon>
        <taxon>Ecdysozoa</taxon>
        <taxon>Arthropoda</taxon>
        <taxon>Hexapoda</taxon>
        <taxon>Insecta</taxon>
        <taxon>Pterygota</taxon>
        <taxon>Neoptera</taxon>
        <taxon>Endopterygota</taxon>
        <taxon>Coleoptera</taxon>
        <taxon>Polyphaga</taxon>
        <taxon>Cucujiformia</taxon>
        <taxon>Coccinelloidea</taxon>
        <taxon>Coccinellidae</taxon>
        <taxon>Scymninae</taxon>
        <taxon>Scymnini</taxon>
        <taxon>Cryptolaemus</taxon>
    </lineage>
</organism>
<evidence type="ECO:0000256" key="2">
    <source>
        <dbReference type="ARBA" id="ARBA00006175"/>
    </source>
</evidence>
<dbReference type="PROSITE" id="PS00221">
    <property type="entry name" value="MIP"/>
    <property type="match status" value="1"/>
</dbReference>
<accession>A0ABD2MKS2</accession>